<dbReference type="STRING" id="28230.SAMN05878443_2208"/>
<keyword evidence="2" id="KW-0175">Coiled coil</keyword>
<dbReference type="Pfam" id="PF06725">
    <property type="entry name" value="3D"/>
    <property type="match status" value="1"/>
</dbReference>
<dbReference type="InterPro" id="IPR036908">
    <property type="entry name" value="RlpA-like_sf"/>
</dbReference>
<feature type="domain" description="3D" evidence="5">
    <location>
        <begin position="335"/>
        <end position="395"/>
    </location>
</feature>
<evidence type="ECO:0000256" key="4">
    <source>
        <dbReference type="SAM" id="SignalP"/>
    </source>
</evidence>
<dbReference type="InterPro" id="IPR057309">
    <property type="entry name" value="PcsB_CC"/>
</dbReference>
<dbReference type="PANTHER" id="PTHR39160:SF4">
    <property type="entry name" value="RESUSCITATION-PROMOTING FACTOR RPFB"/>
    <property type="match status" value="1"/>
</dbReference>
<dbReference type="eggNOG" id="COG3584">
    <property type="taxonomic scope" value="Bacteria"/>
</dbReference>
<dbReference type="RefSeq" id="WP_245792817.1">
    <property type="nucleotide sequence ID" value="NZ_FSRN01000001.1"/>
</dbReference>
<feature type="signal peptide" evidence="4">
    <location>
        <begin position="1"/>
        <end position="26"/>
    </location>
</feature>
<feature type="region of interest" description="Disordered" evidence="3">
    <location>
        <begin position="208"/>
        <end position="228"/>
    </location>
</feature>
<dbReference type="GO" id="GO:0019867">
    <property type="term" value="C:outer membrane"/>
    <property type="evidence" value="ECO:0007669"/>
    <property type="project" value="InterPro"/>
</dbReference>
<protein>
    <submittedName>
        <fullName evidence="7">Cystine transport system substrate-binding protein</fullName>
    </submittedName>
</protein>
<evidence type="ECO:0000256" key="2">
    <source>
        <dbReference type="SAM" id="Coils"/>
    </source>
</evidence>
<evidence type="ECO:0000259" key="5">
    <source>
        <dbReference type="Pfam" id="PF06725"/>
    </source>
</evidence>
<proteinExistence type="predicted"/>
<organism evidence="7 8">
    <name type="scientific">Carnobacterium alterfunditum</name>
    <dbReference type="NCBI Taxonomy" id="28230"/>
    <lineage>
        <taxon>Bacteria</taxon>
        <taxon>Bacillati</taxon>
        <taxon>Bacillota</taxon>
        <taxon>Bacilli</taxon>
        <taxon>Lactobacillales</taxon>
        <taxon>Carnobacteriaceae</taxon>
        <taxon>Carnobacterium</taxon>
    </lineage>
</organism>
<feature type="chain" id="PRO_5012207276" evidence="4">
    <location>
        <begin position="27"/>
        <end position="395"/>
    </location>
</feature>
<dbReference type="PANTHER" id="PTHR39160">
    <property type="entry name" value="CELL WALL-BINDING PROTEIN YOCH"/>
    <property type="match status" value="1"/>
</dbReference>
<feature type="domain" description="Peptidoglycan hydrolase PcsB coiled-coil" evidence="6">
    <location>
        <begin position="86"/>
        <end position="157"/>
    </location>
</feature>
<keyword evidence="1 4" id="KW-0732">Signal</keyword>
<evidence type="ECO:0000256" key="3">
    <source>
        <dbReference type="SAM" id="MobiDB-lite"/>
    </source>
</evidence>
<evidence type="ECO:0000259" key="6">
    <source>
        <dbReference type="Pfam" id="PF24568"/>
    </source>
</evidence>
<feature type="coiled-coil region" evidence="2">
    <location>
        <begin position="43"/>
        <end position="109"/>
    </location>
</feature>
<dbReference type="InterPro" id="IPR010611">
    <property type="entry name" value="3D_dom"/>
</dbReference>
<reference evidence="8" key="1">
    <citation type="submission" date="2016-11" db="EMBL/GenBank/DDBJ databases">
        <authorList>
            <person name="Varghese N."/>
            <person name="Submissions S."/>
        </authorList>
    </citation>
    <scope>NUCLEOTIDE SEQUENCE [LARGE SCALE GENOMIC DNA]</scope>
    <source>
        <strain evidence="8">313</strain>
    </source>
</reference>
<keyword evidence="8" id="KW-1185">Reference proteome</keyword>
<evidence type="ECO:0000313" key="7">
    <source>
        <dbReference type="EMBL" id="SIO25391.1"/>
    </source>
</evidence>
<dbReference type="EMBL" id="FSRN01000001">
    <property type="protein sequence ID" value="SIO25391.1"/>
    <property type="molecule type" value="Genomic_DNA"/>
</dbReference>
<feature type="compositionally biased region" description="Basic and acidic residues" evidence="3">
    <location>
        <begin position="274"/>
        <end position="288"/>
    </location>
</feature>
<dbReference type="eggNOG" id="COG3883">
    <property type="taxonomic scope" value="Bacteria"/>
</dbReference>
<gene>
    <name evidence="7" type="ORF">SAMN05878443_2208</name>
</gene>
<sequence>MSIKKLVSSLMLALVLVNVIPATGFAATLNEIESQQTIKEKEMAEIDSEINKALTKVNEKNSELEGLTTQIDILKETVQATGETVNEQEEVVEERLDQAKERILSMQTTEINQNVVVSLFESESVTDLFNRAYVLVTLQSAGNDQLELAEDEQEELAALKIELEDNLTLLESQTNEAKEQKVELDTQVASLQETMDNNQEILNELDKQRTTEETRIAEEEAKEAAEAKAKEEKLEAEAAEKEEKVTAAAIETKIEKETATVTKTAKASSNNQAESKKQEATVETKTTETTKAAESTKTASKGKSIVVSATGYSTKQANLSTHTATGINLESNPMVIAVDPRVIPLGSIVEIPGYGTFIAGDTGGAIKGNKIDIHFSTVQQANNFGRKTITVNILN</sequence>
<dbReference type="GO" id="GO:0009254">
    <property type="term" value="P:peptidoglycan turnover"/>
    <property type="evidence" value="ECO:0007669"/>
    <property type="project" value="InterPro"/>
</dbReference>
<dbReference type="CDD" id="cd22786">
    <property type="entry name" value="DPBB_YuiC-like"/>
    <property type="match status" value="1"/>
</dbReference>
<dbReference type="AlphaFoldDB" id="A0A1N6I078"/>
<dbReference type="Proteomes" id="UP000184758">
    <property type="component" value="Unassembled WGS sequence"/>
</dbReference>
<evidence type="ECO:0000313" key="8">
    <source>
        <dbReference type="Proteomes" id="UP000184758"/>
    </source>
</evidence>
<dbReference type="Gene3D" id="6.10.250.3150">
    <property type="match status" value="1"/>
</dbReference>
<dbReference type="SUPFAM" id="SSF50685">
    <property type="entry name" value="Barwin-like endoglucanases"/>
    <property type="match status" value="1"/>
</dbReference>
<dbReference type="Pfam" id="PF24568">
    <property type="entry name" value="CC_PcsB"/>
    <property type="match status" value="1"/>
</dbReference>
<evidence type="ECO:0000256" key="1">
    <source>
        <dbReference type="ARBA" id="ARBA00022729"/>
    </source>
</evidence>
<dbReference type="InterPro" id="IPR051933">
    <property type="entry name" value="Resuscitation_pf_RpfB"/>
</dbReference>
<feature type="region of interest" description="Disordered" evidence="3">
    <location>
        <begin position="260"/>
        <end position="295"/>
    </location>
</feature>
<dbReference type="GO" id="GO:0004553">
    <property type="term" value="F:hydrolase activity, hydrolyzing O-glycosyl compounds"/>
    <property type="evidence" value="ECO:0007669"/>
    <property type="project" value="InterPro"/>
</dbReference>
<name>A0A1N6I078_9LACT</name>
<accession>A0A1N6I078</accession>